<dbReference type="HOGENOM" id="CLU_034451_1_0_1"/>
<dbReference type="SUPFAM" id="SSF53474">
    <property type="entry name" value="alpha/beta-Hydrolases"/>
    <property type="match status" value="1"/>
</dbReference>
<dbReference type="AlphaFoldDB" id="A0A010S420"/>
<evidence type="ECO:0000313" key="4">
    <source>
        <dbReference type="Proteomes" id="UP000020467"/>
    </source>
</evidence>
<comment type="similarity">
    <text evidence="1">Belongs to the AB hydrolase superfamily. FUS2 hydrolase family.</text>
</comment>
<sequence>MLRLSPDESFHFELLRLLAHATYGGADVGEVLAIASEIAPGDFESFHDAFVKRADRILAQANKLINPVSTRDAMFRASTYYRAADFYLHGNWEDPRILSLWDKQTACFDQAISQLPIPGYRRVVKGPGFDIPVIFFPARAAADEKLPTIVLGNGYDGSMEEMYHQYGAGILERGWNVLCYDGPGQICARRYQEIGFTHEWETVVSPVLDLLETLPIVNMKQVGIVGNSMAGLLAARAAAFDHRIAAVFSIDGLYDLMETPVFDAEKGLARYSGVQDFAAAERIFKDPSVPTTARWALSHGLWAFKVRTPAEYLEKASHFSLKGVADKIKCPVFVADAADDHFFKGQPKAMRDALGDKAHYVMFTADDAAGDNCHVGAARYTNQVMFDWFEEKIIKT</sequence>
<dbReference type="InterPro" id="IPR029058">
    <property type="entry name" value="AB_hydrolase_fold"/>
</dbReference>
<dbReference type="eggNOG" id="ENOG502QPTG">
    <property type="taxonomic scope" value="Eukaryota"/>
</dbReference>
<dbReference type="Pfam" id="PF00561">
    <property type="entry name" value="Abhydrolase_1"/>
    <property type="match status" value="1"/>
</dbReference>
<dbReference type="Gene3D" id="1.20.1440.110">
    <property type="entry name" value="acylaminoacyl peptidase"/>
    <property type="match status" value="1"/>
</dbReference>
<organism evidence="3 4">
    <name type="scientific">Colletotrichum fioriniae PJ7</name>
    <dbReference type="NCBI Taxonomy" id="1445577"/>
    <lineage>
        <taxon>Eukaryota</taxon>
        <taxon>Fungi</taxon>
        <taxon>Dikarya</taxon>
        <taxon>Ascomycota</taxon>
        <taxon>Pezizomycotina</taxon>
        <taxon>Sordariomycetes</taxon>
        <taxon>Hypocreomycetidae</taxon>
        <taxon>Glomerellales</taxon>
        <taxon>Glomerellaceae</taxon>
        <taxon>Colletotrichum</taxon>
        <taxon>Colletotrichum acutatum species complex</taxon>
    </lineage>
</organism>
<protein>
    <recommendedName>
        <fullName evidence="2">AB hydrolase-1 domain-containing protein</fullName>
    </recommendedName>
</protein>
<dbReference type="Gene3D" id="3.40.50.1820">
    <property type="entry name" value="alpha/beta hydrolase"/>
    <property type="match status" value="1"/>
</dbReference>
<proteinExistence type="inferred from homology"/>
<feature type="domain" description="AB hydrolase-1" evidence="2">
    <location>
        <begin position="147"/>
        <end position="297"/>
    </location>
</feature>
<evidence type="ECO:0000256" key="1">
    <source>
        <dbReference type="ARBA" id="ARBA00038115"/>
    </source>
</evidence>
<dbReference type="KEGG" id="cfj:CFIO01_02583"/>
<comment type="caution">
    <text evidence="3">The sequence shown here is derived from an EMBL/GenBank/DDBJ whole genome shotgun (WGS) entry which is preliminary data.</text>
</comment>
<keyword evidence="4" id="KW-1185">Reference proteome</keyword>
<accession>A0A010S420</accession>
<dbReference type="Proteomes" id="UP000020467">
    <property type="component" value="Unassembled WGS sequence"/>
</dbReference>
<dbReference type="OrthoDB" id="249703at2759"/>
<reference evidence="3 4" key="1">
    <citation type="submission" date="2014-02" db="EMBL/GenBank/DDBJ databases">
        <title>The genome sequence of Colletotrichum fioriniae PJ7.</title>
        <authorList>
            <person name="Baroncelli R."/>
            <person name="Thon M.R."/>
        </authorList>
    </citation>
    <scope>NUCLEOTIDE SEQUENCE [LARGE SCALE GENOMIC DNA]</scope>
    <source>
        <strain evidence="3 4">PJ7</strain>
    </source>
</reference>
<evidence type="ECO:0000313" key="3">
    <source>
        <dbReference type="EMBL" id="EXF85369.1"/>
    </source>
</evidence>
<dbReference type="PANTHER" id="PTHR22946:SF12">
    <property type="entry name" value="CONIDIAL PIGMENT BIOSYNTHESIS PROTEIN AYG1 (AFU_ORTHOLOGUE AFUA_2G17550)"/>
    <property type="match status" value="1"/>
</dbReference>
<dbReference type="InterPro" id="IPR000073">
    <property type="entry name" value="AB_hydrolase_1"/>
</dbReference>
<evidence type="ECO:0000259" key="2">
    <source>
        <dbReference type="Pfam" id="PF00561"/>
    </source>
</evidence>
<name>A0A010S420_9PEZI</name>
<gene>
    <name evidence="3" type="ORF">CFIO01_02583</name>
</gene>
<dbReference type="EMBL" id="JARH01000106">
    <property type="protein sequence ID" value="EXF85369.1"/>
    <property type="molecule type" value="Genomic_DNA"/>
</dbReference>
<dbReference type="PANTHER" id="PTHR22946">
    <property type="entry name" value="DIENELACTONE HYDROLASE DOMAIN-CONTAINING PROTEIN-RELATED"/>
    <property type="match status" value="1"/>
</dbReference>
<dbReference type="InterPro" id="IPR050261">
    <property type="entry name" value="FrsA_esterase"/>
</dbReference>